<organism evidence="3">
    <name type="scientific">Chlorella variabilis</name>
    <name type="common">Green alga</name>
    <dbReference type="NCBI Taxonomy" id="554065"/>
    <lineage>
        <taxon>Eukaryota</taxon>
        <taxon>Viridiplantae</taxon>
        <taxon>Chlorophyta</taxon>
        <taxon>core chlorophytes</taxon>
        <taxon>Trebouxiophyceae</taxon>
        <taxon>Chlorellales</taxon>
        <taxon>Chlorellaceae</taxon>
        <taxon>Chlorella clade</taxon>
        <taxon>Chlorella</taxon>
    </lineage>
</organism>
<dbReference type="Proteomes" id="UP000008141">
    <property type="component" value="Unassembled WGS sequence"/>
</dbReference>
<dbReference type="AlphaFoldDB" id="E1ZB71"/>
<dbReference type="FunCoup" id="E1ZB71">
    <property type="interactions" value="150"/>
</dbReference>
<dbReference type="RefSeq" id="XP_005849279.1">
    <property type="nucleotide sequence ID" value="XM_005849217.1"/>
</dbReference>
<gene>
    <name evidence="2" type="ORF">CHLNCDRAFT_143567</name>
</gene>
<dbReference type="GO" id="GO:0048500">
    <property type="term" value="C:signal recognition particle"/>
    <property type="evidence" value="ECO:0007669"/>
    <property type="project" value="InterPro"/>
</dbReference>
<evidence type="ECO:0000259" key="1">
    <source>
        <dbReference type="Pfam" id="PF02978"/>
    </source>
</evidence>
<keyword evidence="3" id="KW-1185">Reference proteome</keyword>
<protein>
    <recommendedName>
        <fullName evidence="1">Signal recognition particle SRP54 subunit M-domain domain-containing protein</fullName>
    </recommendedName>
</protein>
<evidence type="ECO:0000313" key="3">
    <source>
        <dbReference type="Proteomes" id="UP000008141"/>
    </source>
</evidence>
<feature type="domain" description="Signal recognition particle SRP54 subunit M-domain" evidence="1">
    <location>
        <begin position="108"/>
        <end position="198"/>
    </location>
</feature>
<name>E1ZB71_CHLVA</name>
<evidence type="ECO:0000313" key="2">
    <source>
        <dbReference type="EMBL" id="EFN57177.1"/>
    </source>
</evidence>
<dbReference type="GeneID" id="17356610"/>
<proteinExistence type="predicted"/>
<dbReference type="Gene3D" id="1.10.260.30">
    <property type="entry name" value="Signal recognition particle, SRP54 subunit, M-domain"/>
    <property type="match status" value="1"/>
</dbReference>
<dbReference type="GO" id="GO:0006614">
    <property type="term" value="P:SRP-dependent cotranslational protein targeting to membrane"/>
    <property type="evidence" value="ECO:0007669"/>
    <property type="project" value="InterPro"/>
</dbReference>
<dbReference type="InterPro" id="IPR004125">
    <property type="entry name" value="Signal_recog_particle_SRP54_M"/>
</dbReference>
<sequence>MAPHGCTNAADHRHAEACCAGADEGSASIALLSSYFHPCTISFAQLAQRQPAGGSLAAAPAWLWQLQAAAALHGSRSAAAISDPLTGITKWLAQRMPTALGGIGEGDLDLETFASTITNARRMGGLTGFMHGTAAVKDSSAQGAMRMFEQIIGAMWPEEKRDLALFDGAARKRVAADVGCTTGQVDDCIARFLWTRQMTRRLAELKKEGKELPTSMDALEQQLGTWRQYKSEHENADGSSSAAVPLGHLGHKGRPCPLAGVPVGRNTKCPATKKSFKVCCGKTLQLG</sequence>
<dbReference type="PANTHER" id="PTHR36750:SF1">
    <property type="entry name" value="SEC-C MOTIF PROTEIN"/>
    <property type="match status" value="1"/>
</dbReference>
<dbReference type="KEGG" id="cvr:CHLNCDRAFT_143567"/>
<dbReference type="PANTHER" id="PTHR36750">
    <property type="entry name" value="SEC-C MOTIF PROTEIN"/>
    <property type="match status" value="1"/>
</dbReference>
<dbReference type="InterPro" id="IPR036891">
    <property type="entry name" value="Signal_recog_part_SRP54_M_sf"/>
</dbReference>
<dbReference type="SUPFAM" id="SSF47446">
    <property type="entry name" value="Signal peptide-binding domain"/>
    <property type="match status" value="1"/>
</dbReference>
<dbReference type="Pfam" id="PF02978">
    <property type="entry name" value="SRP_SPB"/>
    <property type="match status" value="1"/>
</dbReference>
<dbReference type="EMBL" id="GL433840">
    <property type="protein sequence ID" value="EFN57177.1"/>
    <property type="molecule type" value="Genomic_DNA"/>
</dbReference>
<dbReference type="GO" id="GO:0008312">
    <property type="term" value="F:7S RNA binding"/>
    <property type="evidence" value="ECO:0007669"/>
    <property type="project" value="InterPro"/>
</dbReference>
<dbReference type="OrthoDB" id="511882at2759"/>
<dbReference type="InParanoid" id="E1ZB71"/>
<reference evidence="2 3" key="1">
    <citation type="journal article" date="2010" name="Plant Cell">
        <title>The Chlorella variabilis NC64A genome reveals adaptation to photosymbiosis, coevolution with viruses, and cryptic sex.</title>
        <authorList>
            <person name="Blanc G."/>
            <person name="Duncan G."/>
            <person name="Agarkova I."/>
            <person name="Borodovsky M."/>
            <person name="Gurnon J."/>
            <person name="Kuo A."/>
            <person name="Lindquist E."/>
            <person name="Lucas S."/>
            <person name="Pangilinan J."/>
            <person name="Polle J."/>
            <person name="Salamov A."/>
            <person name="Terry A."/>
            <person name="Yamada T."/>
            <person name="Dunigan D.D."/>
            <person name="Grigoriev I.V."/>
            <person name="Claverie J.M."/>
            <person name="Van Etten J.L."/>
        </authorList>
    </citation>
    <scope>NUCLEOTIDE SEQUENCE [LARGE SCALE GENOMIC DNA]</scope>
    <source>
        <strain evidence="2 3">NC64A</strain>
    </source>
</reference>
<accession>E1ZB71</accession>